<accession>A0A218P0R5</accession>
<dbReference type="Proteomes" id="UP000197156">
    <property type="component" value="Chromosome"/>
</dbReference>
<protein>
    <recommendedName>
        <fullName evidence="4">SigmaK-factor processing regulatory BofA</fullName>
    </recommendedName>
</protein>
<dbReference type="EMBL" id="CP014854">
    <property type="protein sequence ID" value="ASI98517.1"/>
    <property type="molecule type" value="Genomic_DNA"/>
</dbReference>
<evidence type="ECO:0000256" key="1">
    <source>
        <dbReference type="SAM" id="Phobius"/>
    </source>
</evidence>
<dbReference type="AlphaFoldDB" id="A0A218P0R5"/>
<dbReference type="Pfam" id="PF07441">
    <property type="entry name" value="BofA"/>
    <property type="match status" value="1"/>
</dbReference>
<evidence type="ECO:0000313" key="3">
    <source>
        <dbReference type="Proteomes" id="UP000197156"/>
    </source>
</evidence>
<dbReference type="KEGG" id="tce:A3L02_02510"/>
<dbReference type="GeneID" id="33323591"/>
<evidence type="ECO:0008006" key="4">
    <source>
        <dbReference type="Google" id="ProtNLM"/>
    </source>
</evidence>
<keyword evidence="1" id="KW-1133">Transmembrane helix</keyword>
<organism evidence="2 3">
    <name type="scientific">Thermococcus celer Vu 13 = JCM 8558</name>
    <dbReference type="NCBI Taxonomy" id="1293037"/>
    <lineage>
        <taxon>Archaea</taxon>
        <taxon>Methanobacteriati</taxon>
        <taxon>Methanobacteriota</taxon>
        <taxon>Thermococci</taxon>
        <taxon>Thermococcales</taxon>
        <taxon>Thermococcaceae</taxon>
        <taxon>Thermococcus</taxon>
    </lineage>
</organism>
<proteinExistence type="predicted"/>
<keyword evidence="1" id="KW-0472">Membrane</keyword>
<sequence length="78" mass="8461">MIGALLFLILLVVAVYLIIKLTVAILKYLITNAVVGLILLWILNTIGVTHVRYTPLNILIVAVGGVLGVLLLVILSWL</sequence>
<name>A0A218P0R5_THECE</name>
<gene>
    <name evidence="2" type="ORF">A3L02_02510</name>
</gene>
<evidence type="ECO:0000313" key="2">
    <source>
        <dbReference type="EMBL" id="ASI98517.1"/>
    </source>
</evidence>
<feature type="transmembrane region" description="Helical" evidence="1">
    <location>
        <begin position="24"/>
        <end position="44"/>
    </location>
</feature>
<dbReference type="RefSeq" id="WP_088862478.1">
    <property type="nucleotide sequence ID" value="NZ_CP014854.1"/>
</dbReference>
<dbReference type="OrthoDB" id="102451at2157"/>
<keyword evidence="3" id="KW-1185">Reference proteome</keyword>
<keyword evidence="1" id="KW-0812">Transmembrane</keyword>
<dbReference type="InterPro" id="IPR010001">
    <property type="entry name" value="BofA"/>
</dbReference>
<reference evidence="2 3" key="1">
    <citation type="submission" date="2016-03" db="EMBL/GenBank/DDBJ databases">
        <title>Complete genome sequence of Thermococcus celer.</title>
        <authorList>
            <person name="Oger P.M."/>
        </authorList>
    </citation>
    <scope>NUCLEOTIDE SEQUENCE [LARGE SCALE GENOMIC DNA]</scope>
    <source>
        <strain evidence="2 3">Vu 13</strain>
    </source>
</reference>
<feature type="transmembrane region" description="Helical" evidence="1">
    <location>
        <begin position="56"/>
        <end position="77"/>
    </location>
</feature>